<dbReference type="Gene3D" id="3.40.1490.10">
    <property type="entry name" value="Bit1"/>
    <property type="match status" value="1"/>
</dbReference>
<evidence type="ECO:0000313" key="1">
    <source>
        <dbReference type="EMBL" id="RON51781.1"/>
    </source>
</evidence>
<dbReference type="Pfam" id="PF09391">
    <property type="entry name" value="DUF2000"/>
    <property type="match status" value="1"/>
</dbReference>
<name>A0A423KG46_9PSED</name>
<dbReference type="PIRSF" id="PIRSF033736">
    <property type="entry name" value="UCP033763"/>
    <property type="match status" value="1"/>
</dbReference>
<sequence length="140" mass="14843">MYELKKTAERCVIVVDSELAVGRAANAAAVIALTIGQRHPELVGPTLIDASGHEHPGLIPIGITVLAASQSTLADIRSKGLEARCDIVDFPVQGQQTTHYAAFVEAVAQISSEEMEYVGIALIGERKVISKIVANLALLK</sequence>
<dbReference type="AlphaFoldDB" id="A0A423KG46"/>
<accession>A0A423KG46</accession>
<dbReference type="InterPro" id="IPR017021">
    <property type="entry name" value="UCP033763"/>
</dbReference>
<organism evidence="1 2">
    <name type="scientific">Pseudomonas frederiksbergensis</name>
    <dbReference type="NCBI Taxonomy" id="104087"/>
    <lineage>
        <taxon>Bacteria</taxon>
        <taxon>Pseudomonadati</taxon>
        <taxon>Pseudomonadota</taxon>
        <taxon>Gammaproteobacteria</taxon>
        <taxon>Pseudomonadales</taxon>
        <taxon>Pseudomonadaceae</taxon>
        <taxon>Pseudomonas</taxon>
    </lineage>
</organism>
<comment type="caution">
    <text evidence="1">The sequence shown here is derived from an EMBL/GenBank/DDBJ whole genome shotgun (WGS) entry which is preliminary data.</text>
</comment>
<dbReference type="RefSeq" id="WP_123408240.1">
    <property type="nucleotide sequence ID" value="NZ_MOBP01000012.1"/>
</dbReference>
<dbReference type="EMBL" id="MOBP01000012">
    <property type="protein sequence ID" value="RON51781.1"/>
    <property type="molecule type" value="Genomic_DNA"/>
</dbReference>
<proteinExistence type="predicted"/>
<evidence type="ECO:0000313" key="2">
    <source>
        <dbReference type="Proteomes" id="UP000283627"/>
    </source>
</evidence>
<evidence type="ECO:0008006" key="3">
    <source>
        <dbReference type="Google" id="ProtNLM"/>
    </source>
</evidence>
<reference evidence="1 2" key="1">
    <citation type="submission" date="2016-10" db="EMBL/GenBank/DDBJ databases">
        <title>Comparative genome analysis of multiple Pseudomonas spp. focuses on biocontrol and plant growth promoting traits.</title>
        <authorList>
            <person name="Tao X.-Y."/>
            <person name="Taylor C.G."/>
        </authorList>
    </citation>
    <scope>NUCLEOTIDE SEQUENCE [LARGE SCALE GENOMIC DNA]</scope>
    <source>
        <strain evidence="1 2">39A2</strain>
    </source>
</reference>
<dbReference type="InterPro" id="IPR023476">
    <property type="entry name" value="Pep_tRNA_hydro_II_dom_sf"/>
</dbReference>
<protein>
    <recommendedName>
        <fullName evidence="3">DUF2000 domain-containing protein</fullName>
    </recommendedName>
</protein>
<dbReference type="OrthoDB" id="9095096at2"/>
<gene>
    <name evidence="1" type="ORF">BK665_18105</name>
</gene>
<dbReference type="Proteomes" id="UP000283627">
    <property type="component" value="Unassembled WGS sequence"/>
</dbReference>
<dbReference type="InterPro" id="IPR018988">
    <property type="entry name" value="DUF2000"/>
</dbReference>
<dbReference type="SUPFAM" id="SSF102462">
    <property type="entry name" value="Peptidyl-tRNA hydrolase II"/>
    <property type="match status" value="1"/>
</dbReference>